<sequence>MDRVNGEDWVDIGGGKRGFRGQNDVAGLPGTEIASAWLNGVQEEILTPIEKSGGVAAAGANDLLAKAIRSHGLNLVVAGGTADAITGTLSIPITSYTEILNAPILIKLGAATNTGPGTINLGPGVEPCTRMDGTPLRPGDWSANGLITVAHDGAAFRLLGVSNSSAPRRVSTSFSTPGVYSYTVGQGVYALDLQLWGGGGGGGGAGSNGPPTAAPGAGSGGYKRKRVDVTPGQVLAVIVGAPGAGGIAGGGSGQSGGSSSVGALLTVAGGSGGTGAVDGYSGAAGVGGAATGADINRPGRYGQGPIAADVPIGGMGGAAFAGAPSGPNTAAGQEGVFPGGGGSGGTGDLAGGSGASGWVIITPD</sequence>
<feature type="region of interest" description="Disordered" evidence="1">
    <location>
        <begin position="201"/>
        <end position="225"/>
    </location>
</feature>
<evidence type="ECO:0000313" key="3">
    <source>
        <dbReference type="EMBL" id="QIB34737.1"/>
    </source>
</evidence>
<keyword evidence="4" id="KW-1185">Reference proteome</keyword>
<proteinExistence type="predicted"/>
<dbReference type="AlphaFoldDB" id="A0A6P1YMS9"/>
<gene>
    <name evidence="3" type="ORF">G3A50_14255</name>
</gene>
<dbReference type="Proteomes" id="UP000464751">
    <property type="component" value="Chromosome"/>
</dbReference>
<feature type="domain" description="Glycine-rich" evidence="2">
    <location>
        <begin position="176"/>
        <end position="361"/>
    </location>
</feature>
<evidence type="ECO:0000313" key="4">
    <source>
        <dbReference type="Proteomes" id="UP000464751"/>
    </source>
</evidence>
<dbReference type="EMBL" id="CP048630">
    <property type="protein sequence ID" value="QIB34737.1"/>
    <property type="molecule type" value="Genomic_DNA"/>
</dbReference>
<feature type="compositionally biased region" description="Gly residues" evidence="1">
    <location>
        <begin position="337"/>
        <end position="355"/>
    </location>
</feature>
<evidence type="ECO:0000256" key="1">
    <source>
        <dbReference type="SAM" id="MobiDB-lite"/>
    </source>
</evidence>
<dbReference type="KEGG" id="apra:G3A50_14255"/>
<feature type="region of interest" description="Disordered" evidence="1">
    <location>
        <begin position="337"/>
        <end position="356"/>
    </location>
</feature>
<dbReference type="InterPro" id="IPR049304">
    <property type="entry name" value="Gly_rich_dom"/>
</dbReference>
<reference evidence="3 4" key="1">
    <citation type="submission" date="2020-02" db="EMBL/GenBank/DDBJ databases">
        <authorList>
            <person name="Li G."/>
        </authorList>
    </citation>
    <scope>NUCLEOTIDE SEQUENCE [LARGE SCALE GENOMIC DNA]</scope>
    <source>
        <strain evidence="3 4">DSM 102029</strain>
    </source>
</reference>
<dbReference type="RefSeq" id="WP_163075882.1">
    <property type="nucleotide sequence ID" value="NZ_CP048630.1"/>
</dbReference>
<protein>
    <recommendedName>
        <fullName evidence="2">Glycine-rich domain-containing protein</fullName>
    </recommendedName>
</protein>
<organism evidence="3 4">
    <name type="scientific">Ancylobacter pratisalsi</name>
    <dbReference type="NCBI Taxonomy" id="1745854"/>
    <lineage>
        <taxon>Bacteria</taxon>
        <taxon>Pseudomonadati</taxon>
        <taxon>Pseudomonadota</taxon>
        <taxon>Alphaproteobacteria</taxon>
        <taxon>Hyphomicrobiales</taxon>
        <taxon>Xanthobacteraceae</taxon>
        <taxon>Ancylobacter</taxon>
    </lineage>
</organism>
<accession>A0A6P1YMS9</accession>
<dbReference type="Pfam" id="PF21722">
    <property type="entry name" value="Gly_rich_2"/>
    <property type="match status" value="1"/>
</dbReference>
<name>A0A6P1YMS9_9HYPH</name>
<evidence type="ECO:0000259" key="2">
    <source>
        <dbReference type="Pfam" id="PF21722"/>
    </source>
</evidence>